<dbReference type="AlphaFoldDB" id="A0A922CGB4"/>
<keyword evidence="1" id="KW-0646">Protease inhibitor</keyword>
<reference evidence="6" key="1">
    <citation type="journal article" date="2016" name="Insect Biochem. Mol. Biol.">
        <title>Multifaceted biological insights from a draft genome sequence of the tobacco hornworm moth, Manduca sexta.</title>
        <authorList>
            <person name="Kanost M.R."/>
            <person name="Arrese E.L."/>
            <person name="Cao X."/>
            <person name="Chen Y.R."/>
            <person name="Chellapilla S."/>
            <person name="Goldsmith M.R."/>
            <person name="Grosse-Wilde E."/>
            <person name="Heckel D.G."/>
            <person name="Herndon N."/>
            <person name="Jiang H."/>
            <person name="Papanicolaou A."/>
            <person name="Qu J."/>
            <person name="Soulages J.L."/>
            <person name="Vogel H."/>
            <person name="Walters J."/>
            <person name="Waterhouse R.M."/>
            <person name="Ahn S.J."/>
            <person name="Almeida F.C."/>
            <person name="An C."/>
            <person name="Aqrawi P."/>
            <person name="Bretschneider A."/>
            <person name="Bryant W.B."/>
            <person name="Bucks S."/>
            <person name="Chao H."/>
            <person name="Chevignon G."/>
            <person name="Christen J.M."/>
            <person name="Clarke D.F."/>
            <person name="Dittmer N.T."/>
            <person name="Ferguson L.C.F."/>
            <person name="Garavelou S."/>
            <person name="Gordon K.H.J."/>
            <person name="Gunaratna R.T."/>
            <person name="Han Y."/>
            <person name="Hauser F."/>
            <person name="He Y."/>
            <person name="Heidel-Fischer H."/>
            <person name="Hirsh A."/>
            <person name="Hu Y."/>
            <person name="Jiang H."/>
            <person name="Kalra D."/>
            <person name="Klinner C."/>
            <person name="Konig C."/>
            <person name="Kovar C."/>
            <person name="Kroll A.R."/>
            <person name="Kuwar S.S."/>
            <person name="Lee S.L."/>
            <person name="Lehman R."/>
            <person name="Li K."/>
            <person name="Li Z."/>
            <person name="Liang H."/>
            <person name="Lovelace S."/>
            <person name="Lu Z."/>
            <person name="Mansfield J.H."/>
            <person name="McCulloch K.J."/>
            <person name="Mathew T."/>
            <person name="Morton B."/>
            <person name="Muzny D.M."/>
            <person name="Neunemann D."/>
            <person name="Ongeri F."/>
            <person name="Pauchet Y."/>
            <person name="Pu L.L."/>
            <person name="Pyrousis I."/>
            <person name="Rao X.J."/>
            <person name="Redding A."/>
            <person name="Roesel C."/>
            <person name="Sanchez-Gracia A."/>
            <person name="Schaack S."/>
            <person name="Shukla A."/>
            <person name="Tetreau G."/>
            <person name="Wang Y."/>
            <person name="Xiong G.H."/>
            <person name="Traut W."/>
            <person name="Walsh T.K."/>
            <person name="Worley K.C."/>
            <person name="Wu D."/>
            <person name="Wu W."/>
            <person name="Wu Y.Q."/>
            <person name="Zhang X."/>
            <person name="Zou Z."/>
            <person name="Zucker H."/>
            <person name="Briscoe A.D."/>
            <person name="Burmester T."/>
            <person name="Clem R.J."/>
            <person name="Feyereisen R."/>
            <person name="Grimmelikhuijzen C.J.P."/>
            <person name="Hamodrakas S.J."/>
            <person name="Hansson B.S."/>
            <person name="Huguet E."/>
            <person name="Jermiin L.S."/>
            <person name="Lan Q."/>
            <person name="Lehman H.K."/>
            <person name="Lorenzen M."/>
            <person name="Merzendorfer H."/>
            <person name="Michalopoulos I."/>
            <person name="Morton D.B."/>
            <person name="Muthukrishnan S."/>
            <person name="Oakeshott J.G."/>
            <person name="Palmer W."/>
            <person name="Park Y."/>
            <person name="Passarelli A.L."/>
            <person name="Rozas J."/>
            <person name="Schwartz L.M."/>
            <person name="Smith W."/>
            <person name="Southgate A."/>
            <person name="Vilcinskas A."/>
            <person name="Vogt R."/>
            <person name="Wang P."/>
            <person name="Werren J."/>
            <person name="Yu X.Q."/>
            <person name="Zhou J.J."/>
            <person name="Brown S.J."/>
            <person name="Scherer S.E."/>
            <person name="Richards S."/>
            <person name="Blissard G.W."/>
        </authorList>
    </citation>
    <scope>NUCLEOTIDE SEQUENCE</scope>
</reference>
<dbReference type="FunFam" id="4.10.410.10:FF:000006">
    <property type="entry name" value="Serine peptidase inhibitor, Kunitz type 1"/>
    <property type="match status" value="1"/>
</dbReference>
<dbReference type="InterPro" id="IPR002223">
    <property type="entry name" value="Kunitz_BPTI"/>
</dbReference>
<feature type="domain" description="BPTI/Kunitz inhibitor" evidence="5">
    <location>
        <begin position="27"/>
        <end position="77"/>
    </location>
</feature>
<keyword evidence="3" id="KW-1015">Disulfide bond</keyword>
<protein>
    <recommendedName>
        <fullName evidence="5">BPTI/Kunitz inhibitor domain-containing protein</fullName>
    </recommendedName>
</protein>
<dbReference type="EMBL" id="JH668317">
    <property type="protein sequence ID" value="KAG6445178.1"/>
    <property type="molecule type" value="Genomic_DNA"/>
</dbReference>
<dbReference type="InterPro" id="IPR036880">
    <property type="entry name" value="Kunitz_BPTI_sf"/>
</dbReference>
<keyword evidence="4" id="KW-0732">Signal</keyword>
<evidence type="ECO:0000256" key="4">
    <source>
        <dbReference type="SAM" id="SignalP"/>
    </source>
</evidence>
<dbReference type="SUPFAM" id="SSF57362">
    <property type="entry name" value="BPTI-like"/>
    <property type="match status" value="1"/>
</dbReference>
<dbReference type="GO" id="GO:0005615">
    <property type="term" value="C:extracellular space"/>
    <property type="evidence" value="ECO:0007669"/>
    <property type="project" value="TreeGrafter"/>
</dbReference>
<feature type="signal peptide" evidence="4">
    <location>
        <begin position="1"/>
        <end position="19"/>
    </location>
</feature>
<dbReference type="CDD" id="cd00109">
    <property type="entry name" value="Kunitz-type"/>
    <property type="match status" value="1"/>
</dbReference>
<dbReference type="InterPro" id="IPR050098">
    <property type="entry name" value="TFPI/VKTCI-like"/>
</dbReference>
<reference evidence="6" key="2">
    <citation type="submission" date="2020-12" db="EMBL/GenBank/DDBJ databases">
        <authorList>
            <person name="Kanost M."/>
        </authorList>
    </citation>
    <scope>NUCLEOTIDE SEQUENCE</scope>
</reference>
<evidence type="ECO:0000313" key="7">
    <source>
        <dbReference type="Proteomes" id="UP000791440"/>
    </source>
</evidence>
<evidence type="ECO:0000256" key="1">
    <source>
        <dbReference type="ARBA" id="ARBA00022690"/>
    </source>
</evidence>
<dbReference type="OrthoDB" id="4473401at2759"/>
<evidence type="ECO:0000256" key="3">
    <source>
        <dbReference type="ARBA" id="ARBA00023157"/>
    </source>
</evidence>
<dbReference type="InterPro" id="IPR020901">
    <property type="entry name" value="Prtase_inh_Kunz-CS"/>
</dbReference>
<keyword evidence="7" id="KW-1185">Reference proteome</keyword>
<organism evidence="6 7">
    <name type="scientific">Manduca sexta</name>
    <name type="common">Tobacco hawkmoth</name>
    <name type="synonym">Tobacco hornworm</name>
    <dbReference type="NCBI Taxonomy" id="7130"/>
    <lineage>
        <taxon>Eukaryota</taxon>
        <taxon>Metazoa</taxon>
        <taxon>Ecdysozoa</taxon>
        <taxon>Arthropoda</taxon>
        <taxon>Hexapoda</taxon>
        <taxon>Insecta</taxon>
        <taxon>Pterygota</taxon>
        <taxon>Neoptera</taxon>
        <taxon>Endopterygota</taxon>
        <taxon>Lepidoptera</taxon>
        <taxon>Glossata</taxon>
        <taxon>Ditrysia</taxon>
        <taxon>Bombycoidea</taxon>
        <taxon>Sphingidae</taxon>
        <taxon>Sphinginae</taxon>
        <taxon>Sphingini</taxon>
        <taxon>Manduca</taxon>
    </lineage>
</organism>
<feature type="chain" id="PRO_5038276701" description="BPTI/Kunitz inhibitor domain-containing protein" evidence="4">
    <location>
        <begin position="20"/>
        <end position="81"/>
    </location>
</feature>
<accession>A0A922CGB4</accession>
<dbReference type="EMBL" id="JH668317">
    <property type="protein sequence ID" value="KAG6445177.1"/>
    <property type="molecule type" value="Genomic_DNA"/>
</dbReference>
<proteinExistence type="predicted"/>
<sequence>MNKLVFFLTLFLLQVYCDAREGANVMCLQELKTGMCFGYFPRYGYDPSIKQCKKFVYGGCHGNQNNFATLEECEKTCTGLN</sequence>
<keyword evidence="2" id="KW-0722">Serine protease inhibitor</keyword>
<evidence type="ECO:0000259" key="5">
    <source>
        <dbReference type="PROSITE" id="PS50279"/>
    </source>
</evidence>
<comment type="caution">
    <text evidence="6">The sequence shown here is derived from an EMBL/GenBank/DDBJ whole genome shotgun (WGS) entry which is preliminary data.</text>
</comment>
<dbReference type="Gene3D" id="4.10.410.10">
    <property type="entry name" value="Pancreatic trypsin inhibitor Kunitz domain"/>
    <property type="match status" value="1"/>
</dbReference>
<dbReference type="GO" id="GO:0004867">
    <property type="term" value="F:serine-type endopeptidase inhibitor activity"/>
    <property type="evidence" value="ECO:0007669"/>
    <property type="project" value="UniProtKB-KW"/>
</dbReference>
<evidence type="ECO:0000256" key="2">
    <source>
        <dbReference type="ARBA" id="ARBA00022900"/>
    </source>
</evidence>
<evidence type="ECO:0000313" key="6">
    <source>
        <dbReference type="EMBL" id="KAG6445177.1"/>
    </source>
</evidence>
<dbReference type="PRINTS" id="PR00759">
    <property type="entry name" value="BASICPTASE"/>
</dbReference>
<dbReference type="SMART" id="SM00131">
    <property type="entry name" value="KU"/>
    <property type="match status" value="1"/>
</dbReference>
<dbReference type="Proteomes" id="UP000791440">
    <property type="component" value="Unassembled WGS sequence"/>
</dbReference>
<gene>
    <name evidence="6" type="ORF">O3G_MSEX003804</name>
</gene>
<dbReference type="Pfam" id="PF00014">
    <property type="entry name" value="Kunitz_BPTI"/>
    <property type="match status" value="1"/>
</dbReference>
<dbReference type="PANTHER" id="PTHR10083">
    <property type="entry name" value="KUNITZ-TYPE PROTEASE INHIBITOR-RELATED"/>
    <property type="match status" value="1"/>
</dbReference>
<name>A0A922CGB4_MANSE</name>
<dbReference type="PROSITE" id="PS50279">
    <property type="entry name" value="BPTI_KUNITZ_2"/>
    <property type="match status" value="1"/>
</dbReference>
<dbReference type="PANTHER" id="PTHR10083:SF374">
    <property type="entry name" value="BPTI_KUNITZ INHIBITOR DOMAIN-CONTAINING PROTEIN"/>
    <property type="match status" value="1"/>
</dbReference>
<dbReference type="PROSITE" id="PS00280">
    <property type="entry name" value="BPTI_KUNITZ_1"/>
    <property type="match status" value="1"/>
</dbReference>